<feature type="region of interest" description="Disordered" evidence="2">
    <location>
        <begin position="704"/>
        <end position="725"/>
    </location>
</feature>
<evidence type="ECO:0000313" key="4">
    <source>
        <dbReference type="EMBL" id="GEY27764.1"/>
    </source>
</evidence>
<feature type="compositionally biased region" description="Polar residues" evidence="2">
    <location>
        <begin position="294"/>
        <end position="304"/>
    </location>
</feature>
<accession>A0A699HJD1</accession>
<feature type="coiled-coil region" evidence="1">
    <location>
        <begin position="550"/>
        <end position="581"/>
    </location>
</feature>
<feature type="region of interest" description="Disordered" evidence="2">
    <location>
        <begin position="244"/>
        <end position="309"/>
    </location>
</feature>
<dbReference type="PANTHER" id="PTHR11439">
    <property type="entry name" value="GAG-POL-RELATED RETROTRANSPOSON"/>
    <property type="match status" value="1"/>
</dbReference>
<feature type="coiled-coil region" evidence="1">
    <location>
        <begin position="314"/>
        <end position="362"/>
    </location>
</feature>
<feature type="domain" description="Reverse transcriptase Ty1/copia-type" evidence="3">
    <location>
        <begin position="1"/>
        <end position="45"/>
    </location>
</feature>
<dbReference type="EMBL" id="BKCJ010165430">
    <property type="protein sequence ID" value="GEY27764.1"/>
    <property type="molecule type" value="Genomic_DNA"/>
</dbReference>
<feature type="compositionally biased region" description="Basic and acidic residues" evidence="2">
    <location>
        <begin position="716"/>
        <end position="725"/>
    </location>
</feature>
<dbReference type="InterPro" id="IPR013103">
    <property type="entry name" value="RVT_2"/>
</dbReference>
<evidence type="ECO:0000256" key="2">
    <source>
        <dbReference type="SAM" id="MobiDB-lite"/>
    </source>
</evidence>
<sequence length="725" mass="82397">MDVKSAFLYGIIEEEVYVYQPPGFEDPHFPNKVYEVEKALYGLIKLLEPGSTLIDTYKAFLKDEEAMDVDVHLYRSMIGSLTYLTASRPDIMFAVCACARFQVTPKVSHLHAVKRIFRYLKGQPKLGLWYLRDLPFDLEVFSDSDYAGAIVANSTTEAEYVAAANCCRQMAFVMKLEFKLVVEQRLVLNGCLDWVETAAKNEIQDSAKVKTVNEDVQIRALIDGKKIIVTEASIRCDLQLQDDEEVGGGSEVPSDTHHTPIVTQPSSSQPQKKQKSRRIQRKETEVPHTKPQTKESAPTTSNDPLPSGEDRIQLTELMNLFTNLKKQVLDLEKSKTAQAEEIVDLKKRVKKLERKKKSMTSGLKRLWKIGSITRVKSSKDKDSLGDQEDASKQGRMIDNIHQDKQITLVDKIQWRMNEEEMFEVNDLDGDEVIVDAIAGEEVEQSTKVVEKEVSTVDPVTTAGEVIITAEDVEVTTAATTLQISKDEITLAHSLIEIKAAKPKAKWVIIQEPSEFRTTSSSQPSQLPHAKDKGKGIMIEPEKPLKKKDQIAIDEEVARKLEAQMKAEMEEEERIAREKDEANIAVIERWDEVQAKTDADMELAQKLQTKGQEQLTDAEKARLFMELLEKRRKFFAKKREIEKRNRPPTKAQQVNLKCTYLKNMDGWKPKNLKKKSFDEIQKLFNSVMKRVNTFVDMNTKIVEERSKKTQAEVTEGGSERAGDELK</sequence>
<name>A0A699HJD1_TANCI</name>
<protein>
    <recommendedName>
        <fullName evidence="3">Reverse transcriptase Ty1/copia-type domain-containing protein</fullName>
    </recommendedName>
</protein>
<proteinExistence type="predicted"/>
<gene>
    <name evidence="4" type="ORF">Tci_399738</name>
</gene>
<organism evidence="4">
    <name type="scientific">Tanacetum cinerariifolium</name>
    <name type="common">Dalmatian daisy</name>
    <name type="synonym">Chrysanthemum cinerariifolium</name>
    <dbReference type="NCBI Taxonomy" id="118510"/>
    <lineage>
        <taxon>Eukaryota</taxon>
        <taxon>Viridiplantae</taxon>
        <taxon>Streptophyta</taxon>
        <taxon>Embryophyta</taxon>
        <taxon>Tracheophyta</taxon>
        <taxon>Spermatophyta</taxon>
        <taxon>Magnoliopsida</taxon>
        <taxon>eudicotyledons</taxon>
        <taxon>Gunneridae</taxon>
        <taxon>Pentapetalae</taxon>
        <taxon>asterids</taxon>
        <taxon>campanulids</taxon>
        <taxon>Asterales</taxon>
        <taxon>Asteraceae</taxon>
        <taxon>Asteroideae</taxon>
        <taxon>Anthemideae</taxon>
        <taxon>Anthemidinae</taxon>
        <taxon>Tanacetum</taxon>
    </lineage>
</organism>
<dbReference type="Pfam" id="PF07727">
    <property type="entry name" value="RVT_2"/>
    <property type="match status" value="1"/>
</dbReference>
<comment type="caution">
    <text evidence="4">The sequence shown here is derived from an EMBL/GenBank/DDBJ whole genome shotgun (WGS) entry which is preliminary data.</text>
</comment>
<dbReference type="AlphaFoldDB" id="A0A699HJD1"/>
<reference evidence="4" key="1">
    <citation type="journal article" date="2019" name="Sci. Rep.">
        <title>Draft genome of Tanacetum cinerariifolium, the natural source of mosquito coil.</title>
        <authorList>
            <person name="Yamashiro T."/>
            <person name="Shiraishi A."/>
            <person name="Satake H."/>
            <person name="Nakayama K."/>
        </authorList>
    </citation>
    <scope>NUCLEOTIDE SEQUENCE</scope>
</reference>
<dbReference type="PANTHER" id="PTHR11439:SF495">
    <property type="entry name" value="REVERSE TRANSCRIPTASE, RNA-DEPENDENT DNA POLYMERASE-RELATED"/>
    <property type="match status" value="1"/>
</dbReference>
<keyword evidence="1" id="KW-0175">Coiled coil</keyword>
<evidence type="ECO:0000256" key="1">
    <source>
        <dbReference type="SAM" id="Coils"/>
    </source>
</evidence>
<evidence type="ECO:0000259" key="3">
    <source>
        <dbReference type="Pfam" id="PF07727"/>
    </source>
</evidence>